<accession>A0A9X7VWZ8</accession>
<evidence type="ECO:0000313" key="4">
    <source>
        <dbReference type="Proteomes" id="UP000663505"/>
    </source>
</evidence>
<evidence type="ECO:0000313" key="3">
    <source>
        <dbReference type="EMBL" id="QSO46387.1"/>
    </source>
</evidence>
<dbReference type="GO" id="GO:0046872">
    <property type="term" value="F:metal ion binding"/>
    <property type="evidence" value="ECO:0007669"/>
    <property type="project" value="UniProtKB-KW"/>
</dbReference>
<feature type="active site" evidence="2">
    <location>
        <position position="130"/>
    </location>
</feature>
<dbReference type="InterPro" id="IPR023635">
    <property type="entry name" value="Peptide_deformylase"/>
</dbReference>
<dbReference type="EC" id="3.5.1.88" evidence="2"/>
<dbReference type="AlphaFoldDB" id="A0A9X7VWZ8"/>
<feature type="binding site" evidence="2">
    <location>
        <position position="133"/>
    </location>
    <ligand>
        <name>Fe cation</name>
        <dbReference type="ChEBI" id="CHEBI:24875"/>
    </ligand>
</feature>
<reference evidence="3 4" key="1">
    <citation type="submission" date="2021-02" db="EMBL/GenBank/DDBJ databases">
        <title>Alicyclobacillus curvatus sp. nov. and Alicyclobacillus mengziensis sp. nov., two acidophilic bacteria isolated from acid mine drainage.</title>
        <authorList>
            <person name="Huang Y."/>
        </authorList>
    </citation>
    <scope>NUCLEOTIDE SEQUENCE [LARGE SCALE GENOMIC DNA]</scope>
    <source>
        <strain evidence="3 4">S30H14</strain>
    </source>
</reference>
<keyword evidence="2" id="KW-0479">Metal-binding</keyword>
<name>A0A9X7VWZ8_9BACL</name>
<keyword evidence="4" id="KW-1185">Reference proteome</keyword>
<dbReference type="CDD" id="cd00487">
    <property type="entry name" value="Pep_deformylase"/>
    <property type="match status" value="1"/>
</dbReference>
<sequence length="254" mass="28013">MILEILTGDRSELRQQSRSIAGIDGAIQQLVADMLETMRACHMASLSAPQCGKPLRLFVTEIYGESKVWMNPEVLKTEGEQASVESCASFPDLTLEVPRPQTMVIHTMQLDGSPVVQTISGIEARLVAHELDHLDGILFQDHLDAESLFEQMLGTTDEYTIQGEDPIASDDGPFAADSSFESGQAEIESDEEELQHILDLLADSGWKLALAAELLRDYELDEEQEAQLQRLDGLENAISESVTYWENELSAGSS</sequence>
<feature type="binding site" evidence="2">
    <location>
        <position position="129"/>
    </location>
    <ligand>
        <name>Fe cation</name>
        <dbReference type="ChEBI" id="CHEBI:24875"/>
    </ligand>
</feature>
<comment type="cofactor">
    <cofactor evidence="2">
        <name>Fe(2+)</name>
        <dbReference type="ChEBI" id="CHEBI:29033"/>
    </cofactor>
    <text evidence="2">Binds 1 Fe(2+) ion.</text>
</comment>
<keyword evidence="2" id="KW-0378">Hydrolase</keyword>
<dbReference type="PRINTS" id="PR01576">
    <property type="entry name" value="PDEFORMYLASE"/>
</dbReference>
<dbReference type="InterPro" id="IPR036821">
    <property type="entry name" value="Peptide_deformylase_sf"/>
</dbReference>
<dbReference type="SUPFAM" id="SSF56420">
    <property type="entry name" value="Peptide deformylase"/>
    <property type="match status" value="1"/>
</dbReference>
<dbReference type="RefSeq" id="WP_206655756.1">
    <property type="nucleotide sequence ID" value="NZ_CP071182.1"/>
</dbReference>
<dbReference type="Pfam" id="PF01327">
    <property type="entry name" value="Pep_deformylase"/>
    <property type="match status" value="1"/>
</dbReference>
<comment type="function">
    <text evidence="2">Removes the formyl group from the N-terminal Met of newly synthesized proteins. Requires at least a dipeptide for an efficient rate of reaction. N-terminal L-methionine is a prerequisite for activity but the enzyme has broad specificity at other positions.</text>
</comment>
<dbReference type="GO" id="GO:0006412">
    <property type="term" value="P:translation"/>
    <property type="evidence" value="ECO:0007669"/>
    <property type="project" value="UniProtKB-UniRule"/>
</dbReference>
<evidence type="ECO:0000256" key="2">
    <source>
        <dbReference type="HAMAP-Rule" id="MF_00163"/>
    </source>
</evidence>
<dbReference type="KEGG" id="afx:JZ786_18140"/>
<dbReference type="EMBL" id="CP071182">
    <property type="protein sequence ID" value="QSO46387.1"/>
    <property type="molecule type" value="Genomic_DNA"/>
</dbReference>
<keyword evidence="2" id="KW-0648">Protein biosynthesis</keyword>
<evidence type="ECO:0000256" key="1">
    <source>
        <dbReference type="ARBA" id="ARBA00010759"/>
    </source>
</evidence>
<protein>
    <recommendedName>
        <fullName evidence="2">Peptide deformylase</fullName>
        <shortName evidence="2">PDF</shortName>
        <ecNumber evidence="2">3.5.1.88</ecNumber>
    </recommendedName>
    <alternativeName>
        <fullName evidence="2">Polypeptide deformylase</fullName>
    </alternativeName>
</protein>
<proteinExistence type="inferred from homology"/>
<keyword evidence="2" id="KW-0408">Iron</keyword>
<organism evidence="3 4">
    <name type="scientific">Alicyclobacillus mengziensis</name>
    <dbReference type="NCBI Taxonomy" id="2931921"/>
    <lineage>
        <taxon>Bacteria</taxon>
        <taxon>Bacillati</taxon>
        <taxon>Bacillota</taxon>
        <taxon>Bacilli</taxon>
        <taxon>Bacillales</taxon>
        <taxon>Alicyclobacillaceae</taxon>
        <taxon>Alicyclobacillus</taxon>
    </lineage>
</organism>
<dbReference type="Gene3D" id="3.90.45.10">
    <property type="entry name" value="Peptide deformylase"/>
    <property type="match status" value="1"/>
</dbReference>
<dbReference type="GO" id="GO:0042586">
    <property type="term" value="F:peptide deformylase activity"/>
    <property type="evidence" value="ECO:0007669"/>
    <property type="project" value="UniProtKB-UniRule"/>
</dbReference>
<gene>
    <name evidence="2" type="primary">def</name>
    <name evidence="3" type="ORF">JZ786_18140</name>
</gene>
<comment type="catalytic activity">
    <reaction evidence="2">
        <text>N-terminal N-formyl-L-methionyl-[peptide] + H2O = N-terminal L-methionyl-[peptide] + formate</text>
        <dbReference type="Rhea" id="RHEA:24420"/>
        <dbReference type="Rhea" id="RHEA-COMP:10639"/>
        <dbReference type="Rhea" id="RHEA-COMP:10640"/>
        <dbReference type="ChEBI" id="CHEBI:15377"/>
        <dbReference type="ChEBI" id="CHEBI:15740"/>
        <dbReference type="ChEBI" id="CHEBI:49298"/>
        <dbReference type="ChEBI" id="CHEBI:64731"/>
        <dbReference type="EC" id="3.5.1.88"/>
    </reaction>
</comment>
<dbReference type="HAMAP" id="MF_00163">
    <property type="entry name" value="Pep_deformylase"/>
    <property type="match status" value="1"/>
</dbReference>
<dbReference type="PANTHER" id="PTHR10458:SF22">
    <property type="entry name" value="PEPTIDE DEFORMYLASE"/>
    <property type="match status" value="1"/>
</dbReference>
<dbReference type="Proteomes" id="UP000663505">
    <property type="component" value="Chromosome"/>
</dbReference>
<feature type="binding site" evidence="2">
    <location>
        <position position="87"/>
    </location>
    <ligand>
        <name>Fe cation</name>
        <dbReference type="ChEBI" id="CHEBI:24875"/>
    </ligand>
</feature>
<comment type="similarity">
    <text evidence="1 2">Belongs to the polypeptide deformylase family.</text>
</comment>
<dbReference type="PANTHER" id="PTHR10458">
    <property type="entry name" value="PEPTIDE DEFORMYLASE"/>
    <property type="match status" value="1"/>
</dbReference>